<evidence type="ECO:0000313" key="2">
    <source>
        <dbReference type="EMBL" id="GAA5156986.1"/>
    </source>
</evidence>
<keyword evidence="3" id="KW-1185">Reference proteome</keyword>
<dbReference type="Proteomes" id="UP001428817">
    <property type="component" value="Unassembled WGS sequence"/>
</dbReference>
<reference evidence="3" key="1">
    <citation type="journal article" date="2019" name="Int. J. Syst. Evol. Microbiol.">
        <title>The Global Catalogue of Microorganisms (GCM) 10K type strain sequencing project: providing services to taxonomists for standard genome sequencing and annotation.</title>
        <authorList>
            <consortium name="The Broad Institute Genomics Platform"/>
            <consortium name="The Broad Institute Genome Sequencing Center for Infectious Disease"/>
            <person name="Wu L."/>
            <person name="Ma J."/>
        </authorList>
    </citation>
    <scope>NUCLEOTIDE SEQUENCE [LARGE SCALE GENOMIC DNA]</scope>
    <source>
        <strain evidence="3">JCM 18303</strain>
    </source>
</reference>
<feature type="domain" description="ABC-type glycine betaine transport system substrate-binding" evidence="1">
    <location>
        <begin position="28"/>
        <end position="286"/>
    </location>
</feature>
<protein>
    <submittedName>
        <fullName evidence="2">ABC transporter substrate-binding protein</fullName>
    </submittedName>
</protein>
<dbReference type="InterPro" id="IPR007210">
    <property type="entry name" value="ABC_Gly_betaine_transp_sub-bd"/>
</dbReference>
<dbReference type="Gene3D" id="3.40.190.10">
    <property type="entry name" value="Periplasmic binding protein-like II"/>
    <property type="match status" value="1"/>
</dbReference>
<evidence type="ECO:0000259" key="1">
    <source>
        <dbReference type="Pfam" id="PF04069"/>
    </source>
</evidence>
<gene>
    <name evidence="2" type="ORF">GCM10023321_34300</name>
</gene>
<dbReference type="RefSeq" id="WP_185059442.1">
    <property type="nucleotide sequence ID" value="NZ_BAABJP010000015.1"/>
</dbReference>
<dbReference type="Gene3D" id="3.40.190.120">
    <property type="entry name" value="Osmoprotection protein (prox), domain 2"/>
    <property type="match status" value="1"/>
</dbReference>
<dbReference type="PROSITE" id="PS51257">
    <property type="entry name" value="PROKAR_LIPOPROTEIN"/>
    <property type="match status" value="1"/>
</dbReference>
<evidence type="ECO:0000313" key="3">
    <source>
        <dbReference type="Proteomes" id="UP001428817"/>
    </source>
</evidence>
<accession>A0ABP9Q597</accession>
<sequence length="291" mass="31370">MNRRITALIAALGVAGLALVGCGRDSDTLWVGSADFTESKLIAEIYAGALRAKGIKVERASLGTREAYVPALRDGSIDLIPDYTGTLLQFLNKKAEETTPDAVYEALKRTVPAPLTVLDRSPAEDKDAVVVTKAFAQRNNVRSIADLAPMCGDLVFGGPSEFQQRADGMPGIERTYGCKFREFRALDTGPVTVKALADDTVQAADIFTTNPAIEENEFIALDDPKNNFAAQNVVPLINSEKATPRAREILNQVSAKLTTELLIELNRAVNAADKPHTRTVAKEWLTANGLG</sequence>
<dbReference type="SUPFAM" id="SSF53850">
    <property type="entry name" value="Periplasmic binding protein-like II"/>
    <property type="match status" value="1"/>
</dbReference>
<name>A0ABP9Q597_9PSEU</name>
<proteinExistence type="predicted"/>
<comment type="caution">
    <text evidence="2">The sequence shown here is derived from an EMBL/GenBank/DDBJ whole genome shotgun (WGS) entry which is preliminary data.</text>
</comment>
<dbReference type="EMBL" id="BAABJP010000015">
    <property type="protein sequence ID" value="GAA5156986.1"/>
    <property type="molecule type" value="Genomic_DNA"/>
</dbReference>
<dbReference type="CDD" id="cd13606">
    <property type="entry name" value="PBP2_ProX_like"/>
    <property type="match status" value="1"/>
</dbReference>
<dbReference type="Pfam" id="PF04069">
    <property type="entry name" value="OpuAC"/>
    <property type="match status" value="1"/>
</dbReference>
<organism evidence="2 3">
    <name type="scientific">Pseudonocardia eucalypti</name>
    <dbReference type="NCBI Taxonomy" id="648755"/>
    <lineage>
        <taxon>Bacteria</taxon>
        <taxon>Bacillati</taxon>
        <taxon>Actinomycetota</taxon>
        <taxon>Actinomycetes</taxon>
        <taxon>Pseudonocardiales</taxon>
        <taxon>Pseudonocardiaceae</taxon>
        <taxon>Pseudonocardia</taxon>
    </lineage>
</organism>